<dbReference type="InterPro" id="IPR019786">
    <property type="entry name" value="Zinc_finger_PHD-type_CS"/>
</dbReference>
<feature type="compositionally biased region" description="Pro residues" evidence="5">
    <location>
        <begin position="325"/>
        <end position="347"/>
    </location>
</feature>
<proteinExistence type="predicted"/>
<dbReference type="OrthoDB" id="7477315at2759"/>
<dbReference type="InterPro" id="IPR019787">
    <property type="entry name" value="Znf_PHD-finger"/>
</dbReference>
<protein>
    <recommendedName>
        <fullName evidence="6">PHD-type domain-containing protein</fullName>
    </recommendedName>
</protein>
<accession>A0A1X7TKZ1</accession>
<dbReference type="InterPro" id="IPR001965">
    <property type="entry name" value="Znf_PHD"/>
</dbReference>
<evidence type="ECO:0000313" key="7">
    <source>
        <dbReference type="EnsemblMetazoa" id="Aqu2.1.15574_001"/>
    </source>
</evidence>
<reference evidence="7" key="1">
    <citation type="submission" date="2017-05" db="UniProtKB">
        <authorList>
            <consortium name="EnsemblMetazoa"/>
        </authorList>
    </citation>
    <scope>IDENTIFICATION</scope>
</reference>
<evidence type="ECO:0000256" key="5">
    <source>
        <dbReference type="SAM" id="MobiDB-lite"/>
    </source>
</evidence>
<feature type="compositionally biased region" description="Polar residues" evidence="5">
    <location>
        <begin position="117"/>
        <end position="131"/>
    </location>
</feature>
<dbReference type="PROSITE" id="PS01359">
    <property type="entry name" value="ZF_PHD_1"/>
    <property type="match status" value="1"/>
</dbReference>
<feature type="region of interest" description="Disordered" evidence="5">
    <location>
        <begin position="90"/>
        <end position="131"/>
    </location>
</feature>
<sequence length="347" mass="38056">MPPKKQRHICPICEEQVVDSRHNSIFCDGSCSTWLHHGCAGLTKRALSNLEGSVEPFVCPSCRLVEQSSALTSLKLELASLKAKVAELTQRLSPASHDSPARTPSESSSSDRAAPQGINQSNTRELSRNGGVSRQYLRNAQSHDRRQNLIFFGIQESPSGTPFSERMEHDYNEVFSTINPLIVSDHPSHLHASICACSRLGKFDGSSQRPRPILVRFNTAFTIRTILRNLSQLSSSTNIHIRRDLSREERHINSILLKERYRLVTECDVPKDNIRFRGKSLLINGTLHGEVVGDGFVISESQVNSVEVGGDDSVAASSHGVSVDSPPPPSPPSPSHPPLHASPPSLD</sequence>
<dbReference type="EnsemblMetazoa" id="Aqu2.1.15574_001">
    <property type="protein sequence ID" value="Aqu2.1.15574_001"/>
    <property type="gene ID" value="Aqu2.1.15574"/>
</dbReference>
<dbReference type="InterPro" id="IPR013083">
    <property type="entry name" value="Znf_RING/FYVE/PHD"/>
</dbReference>
<keyword evidence="1" id="KW-0479">Metal-binding</keyword>
<name>A0A1X7TKZ1_AMPQE</name>
<feature type="domain" description="PHD-type" evidence="6">
    <location>
        <begin position="7"/>
        <end position="65"/>
    </location>
</feature>
<evidence type="ECO:0000256" key="4">
    <source>
        <dbReference type="PROSITE-ProRule" id="PRU00146"/>
    </source>
</evidence>
<dbReference type="InParanoid" id="A0A1X7TKZ1"/>
<dbReference type="AlphaFoldDB" id="A0A1X7TKZ1"/>
<evidence type="ECO:0000256" key="3">
    <source>
        <dbReference type="ARBA" id="ARBA00022833"/>
    </source>
</evidence>
<keyword evidence="2 4" id="KW-0863">Zinc-finger</keyword>
<dbReference type="PROSITE" id="PS50016">
    <property type="entry name" value="ZF_PHD_2"/>
    <property type="match status" value="1"/>
</dbReference>
<dbReference type="InterPro" id="IPR011011">
    <property type="entry name" value="Znf_FYVE_PHD"/>
</dbReference>
<evidence type="ECO:0000256" key="1">
    <source>
        <dbReference type="ARBA" id="ARBA00022723"/>
    </source>
</evidence>
<dbReference type="SMART" id="SM00249">
    <property type="entry name" value="PHD"/>
    <property type="match status" value="1"/>
</dbReference>
<dbReference type="Pfam" id="PF00628">
    <property type="entry name" value="PHD"/>
    <property type="match status" value="1"/>
</dbReference>
<organism evidence="7">
    <name type="scientific">Amphimedon queenslandica</name>
    <name type="common">Sponge</name>
    <dbReference type="NCBI Taxonomy" id="400682"/>
    <lineage>
        <taxon>Eukaryota</taxon>
        <taxon>Metazoa</taxon>
        <taxon>Porifera</taxon>
        <taxon>Demospongiae</taxon>
        <taxon>Heteroscleromorpha</taxon>
        <taxon>Haplosclerida</taxon>
        <taxon>Niphatidae</taxon>
        <taxon>Amphimedon</taxon>
    </lineage>
</organism>
<feature type="compositionally biased region" description="Low complexity" evidence="5">
    <location>
        <begin position="101"/>
        <end position="115"/>
    </location>
</feature>
<feature type="region of interest" description="Disordered" evidence="5">
    <location>
        <begin position="308"/>
        <end position="347"/>
    </location>
</feature>
<dbReference type="Gene3D" id="3.30.40.10">
    <property type="entry name" value="Zinc/RING finger domain, C3HC4 (zinc finger)"/>
    <property type="match status" value="1"/>
</dbReference>
<evidence type="ECO:0000259" key="6">
    <source>
        <dbReference type="PROSITE" id="PS50016"/>
    </source>
</evidence>
<keyword evidence="3" id="KW-0862">Zinc</keyword>
<dbReference type="GO" id="GO:0008270">
    <property type="term" value="F:zinc ion binding"/>
    <property type="evidence" value="ECO:0007669"/>
    <property type="project" value="UniProtKB-KW"/>
</dbReference>
<dbReference type="CDD" id="cd15551">
    <property type="entry name" value="PHD_PYGO"/>
    <property type="match status" value="1"/>
</dbReference>
<dbReference type="SUPFAM" id="SSF57903">
    <property type="entry name" value="FYVE/PHD zinc finger"/>
    <property type="match status" value="1"/>
</dbReference>
<evidence type="ECO:0000256" key="2">
    <source>
        <dbReference type="ARBA" id="ARBA00022771"/>
    </source>
</evidence>